<evidence type="ECO:0000256" key="19">
    <source>
        <dbReference type="SAM" id="Phobius"/>
    </source>
</evidence>
<dbReference type="InterPro" id="IPR010255">
    <property type="entry name" value="Haem_peroxidase_sf"/>
</dbReference>
<evidence type="ECO:0000256" key="8">
    <source>
        <dbReference type="ARBA" id="ARBA00022737"/>
    </source>
</evidence>
<dbReference type="Proteomes" id="UP001286313">
    <property type="component" value="Unassembled WGS sequence"/>
</dbReference>
<dbReference type="InterPro" id="IPR037120">
    <property type="entry name" value="Haem_peroxidase_sf_animal"/>
</dbReference>
<evidence type="ECO:0000256" key="18">
    <source>
        <dbReference type="PIRSR" id="PIRSR619791-2"/>
    </source>
</evidence>
<evidence type="ECO:0000256" key="5">
    <source>
        <dbReference type="ARBA" id="ARBA00022630"/>
    </source>
</evidence>
<dbReference type="SFLD" id="SFLDG01169">
    <property type="entry name" value="NADPH_oxidase_subgroup_(NOX)"/>
    <property type="match status" value="1"/>
</dbReference>
<evidence type="ECO:0000259" key="20">
    <source>
        <dbReference type="PROSITE" id="PS50222"/>
    </source>
</evidence>
<evidence type="ECO:0000313" key="23">
    <source>
        <dbReference type="Proteomes" id="UP001286313"/>
    </source>
</evidence>
<dbReference type="Pfam" id="PF13202">
    <property type="entry name" value="EF-hand_5"/>
    <property type="match status" value="1"/>
</dbReference>
<evidence type="ECO:0000256" key="4">
    <source>
        <dbReference type="ARBA" id="ARBA00022559"/>
    </source>
</evidence>
<dbReference type="Pfam" id="PF08022">
    <property type="entry name" value="FAD_binding_8"/>
    <property type="match status" value="1"/>
</dbReference>
<evidence type="ECO:0000256" key="7">
    <source>
        <dbReference type="ARBA" id="ARBA00022723"/>
    </source>
</evidence>
<dbReference type="InterPro" id="IPR018247">
    <property type="entry name" value="EF_Hand_1_Ca_BS"/>
</dbReference>
<evidence type="ECO:0000256" key="2">
    <source>
        <dbReference type="ARBA" id="ARBA00005644"/>
    </source>
</evidence>
<feature type="domain" description="EF-hand" evidence="20">
    <location>
        <begin position="979"/>
        <end position="1014"/>
    </location>
</feature>
<feature type="domain" description="EF-hand" evidence="20">
    <location>
        <begin position="943"/>
        <end position="978"/>
    </location>
</feature>
<dbReference type="InterPro" id="IPR011992">
    <property type="entry name" value="EF-hand-dom_pair"/>
</dbReference>
<dbReference type="InterPro" id="IPR017938">
    <property type="entry name" value="Riboflavin_synthase-like_b-brl"/>
</dbReference>
<evidence type="ECO:0000256" key="12">
    <source>
        <dbReference type="ARBA" id="ARBA00022989"/>
    </source>
</evidence>
<dbReference type="PROSITE" id="PS50222">
    <property type="entry name" value="EF_HAND_2"/>
    <property type="match status" value="2"/>
</dbReference>
<dbReference type="Gene3D" id="2.40.30.10">
    <property type="entry name" value="Translation factors"/>
    <property type="match status" value="1"/>
</dbReference>
<protein>
    <recommendedName>
        <fullName evidence="3">NAD(P)H oxidase (H2O2-forming)</fullName>
        <ecNumber evidence="3">1.6.3.1</ecNumber>
    </recommendedName>
</protein>
<dbReference type="CDD" id="cd06186">
    <property type="entry name" value="NOX_Duox_like_FAD_NADP"/>
    <property type="match status" value="1"/>
</dbReference>
<evidence type="ECO:0000256" key="17">
    <source>
        <dbReference type="ARBA" id="ARBA00048762"/>
    </source>
</evidence>
<dbReference type="Gene3D" id="1.10.238.10">
    <property type="entry name" value="EF-hand"/>
    <property type="match status" value="1"/>
</dbReference>
<dbReference type="InterPro" id="IPR002048">
    <property type="entry name" value="EF_hand_dom"/>
</dbReference>
<keyword evidence="4" id="KW-0575">Peroxidase</keyword>
<dbReference type="GO" id="GO:0009653">
    <property type="term" value="P:anatomical structure morphogenesis"/>
    <property type="evidence" value="ECO:0007669"/>
    <property type="project" value="UniProtKB-ARBA"/>
</dbReference>
<dbReference type="PRINTS" id="PR00457">
    <property type="entry name" value="ANPEROXIDASE"/>
</dbReference>
<dbReference type="GO" id="GO:0020037">
    <property type="term" value="F:heme binding"/>
    <property type="evidence" value="ECO:0007669"/>
    <property type="project" value="InterPro"/>
</dbReference>
<dbReference type="Gene3D" id="3.40.50.80">
    <property type="entry name" value="Nucleotide-binding domain of ferredoxin-NADP reductase (FNR) module"/>
    <property type="match status" value="1"/>
</dbReference>
<evidence type="ECO:0000256" key="11">
    <source>
        <dbReference type="ARBA" id="ARBA00022857"/>
    </source>
</evidence>
<feature type="domain" description="FAD-binding FR-type" evidence="21">
    <location>
        <begin position="1357"/>
        <end position="1461"/>
    </location>
</feature>
<dbReference type="GO" id="GO:0016175">
    <property type="term" value="F:superoxide-generating NAD(P)H oxidase activity"/>
    <property type="evidence" value="ECO:0007669"/>
    <property type="project" value="UniProtKB-ARBA"/>
</dbReference>
<evidence type="ECO:0000256" key="16">
    <source>
        <dbReference type="ARBA" id="ARBA00047455"/>
    </source>
</evidence>
<dbReference type="FunFam" id="2.40.30.10:FF:000059">
    <property type="entry name" value="dual oxidase isoform X1"/>
    <property type="match status" value="1"/>
</dbReference>
<evidence type="ECO:0000256" key="14">
    <source>
        <dbReference type="ARBA" id="ARBA00023136"/>
    </source>
</evidence>
<feature type="transmembrane region" description="Helical" evidence="19">
    <location>
        <begin position="1278"/>
        <end position="1297"/>
    </location>
</feature>
<dbReference type="SMART" id="SM00054">
    <property type="entry name" value="EFh"/>
    <property type="match status" value="2"/>
</dbReference>
<keyword evidence="14 19" id="KW-0472">Membrane</keyword>
<keyword evidence="6 19" id="KW-0812">Transmembrane</keyword>
<dbReference type="PROSITE" id="PS00018">
    <property type="entry name" value="EF_HAND_1"/>
    <property type="match status" value="1"/>
</dbReference>
<keyword evidence="8" id="KW-0677">Repeat</keyword>
<dbReference type="SUPFAM" id="SSF48113">
    <property type="entry name" value="Heme-dependent peroxidases"/>
    <property type="match status" value="1"/>
</dbReference>
<dbReference type="SUPFAM" id="SSF47473">
    <property type="entry name" value="EF-hand"/>
    <property type="match status" value="1"/>
</dbReference>
<feature type="transmembrane region" description="Helical" evidence="19">
    <location>
        <begin position="1175"/>
        <end position="1199"/>
    </location>
</feature>
<dbReference type="PANTHER" id="PTHR11475:SF144">
    <property type="entry name" value="NAD(P)H OXIDASE (H2O2-FORMING)"/>
    <property type="match status" value="1"/>
</dbReference>
<accession>A0AAE1K632</accession>
<dbReference type="GO" id="GO:0005509">
    <property type="term" value="F:calcium ion binding"/>
    <property type="evidence" value="ECO:0007669"/>
    <property type="project" value="InterPro"/>
</dbReference>
<comment type="similarity">
    <text evidence="2">In the N-terminal section; belongs to the peroxidase family.</text>
</comment>
<gene>
    <name evidence="22" type="ORF">Pcinc_027888</name>
</gene>
<comment type="catalytic activity">
    <reaction evidence="16">
        <text>NADH + O2 + H(+) = H2O2 + NAD(+)</text>
        <dbReference type="Rhea" id="RHEA:11264"/>
        <dbReference type="ChEBI" id="CHEBI:15378"/>
        <dbReference type="ChEBI" id="CHEBI:15379"/>
        <dbReference type="ChEBI" id="CHEBI:16240"/>
        <dbReference type="ChEBI" id="CHEBI:57540"/>
        <dbReference type="ChEBI" id="CHEBI:57945"/>
        <dbReference type="EC" id="1.6.3.1"/>
    </reaction>
</comment>
<feature type="transmembrane region" description="Helical" evidence="19">
    <location>
        <begin position="1304"/>
        <end position="1323"/>
    </location>
</feature>
<feature type="transmembrane region" description="Helical" evidence="19">
    <location>
        <begin position="30"/>
        <end position="50"/>
    </location>
</feature>
<comment type="catalytic activity">
    <reaction evidence="17">
        <text>NADPH + O2 + H(+) = H2O2 + NADP(+)</text>
        <dbReference type="Rhea" id="RHEA:11260"/>
        <dbReference type="ChEBI" id="CHEBI:15378"/>
        <dbReference type="ChEBI" id="CHEBI:15379"/>
        <dbReference type="ChEBI" id="CHEBI:16240"/>
        <dbReference type="ChEBI" id="CHEBI:57783"/>
        <dbReference type="ChEBI" id="CHEBI:58349"/>
        <dbReference type="EC" id="1.6.3.1"/>
    </reaction>
</comment>
<keyword evidence="10" id="KW-0106">Calcium</keyword>
<dbReference type="Pfam" id="PF08030">
    <property type="entry name" value="NAD_binding_6"/>
    <property type="match status" value="1"/>
</dbReference>
<comment type="subcellular location">
    <subcellularLocation>
        <location evidence="1">Membrane</location>
        <topology evidence="1">Multi-pass membrane protein</topology>
    </subcellularLocation>
</comment>
<keyword evidence="7 18" id="KW-0479">Metal-binding</keyword>
<dbReference type="CDD" id="cd00051">
    <property type="entry name" value="EFh"/>
    <property type="match status" value="1"/>
</dbReference>
<dbReference type="SUPFAM" id="SSF63380">
    <property type="entry name" value="Riboflavin synthase domain-like"/>
    <property type="match status" value="1"/>
</dbReference>
<dbReference type="GO" id="GO:0004601">
    <property type="term" value="F:peroxidase activity"/>
    <property type="evidence" value="ECO:0007669"/>
    <property type="project" value="UniProtKB-KW"/>
</dbReference>
<dbReference type="GO" id="GO:0042744">
    <property type="term" value="P:hydrogen peroxide catabolic process"/>
    <property type="evidence" value="ECO:0007669"/>
    <property type="project" value="UniProtKB-KW"/>
</dbReference>
<dbReference type="PANTHER" id="PTHR11475">
    <property type="entry name" value="OXIDASE/PEROXIDASE"/>
    <property type="match status" value="1"/>
</dbReference>
<feature type="transmembrane region" description="Helical" evidence="19">
    <location>
        <begin position="727"/>
        <end position="751"/>
    </location>
</feature>
<evidence type="ECO:0000256" key="9">
    <source>
        <dbReference type="ARBA" id="ARBA00022827"/>
    </source>
</evidence>
<evidence type="ECO:0000259" key="21">
    <source>
        <dbReference type="PROSITE" id="PS51384"/>
    </source>
</evidence>
<dbReference type="InterPro" id="IPR013112">
    <property type="entry name" value="FAD-bd_8"/>
</dbReference>
<dbReference type="InterPro" id="IPR017927">
    <property type="entry name" value="FAD-bd_FR_type"/>
</dbReference>
<dbReference type="EC" id="1.6.3.1" evidence="3"/>
<keyword evidence="18" id="KW-0408">Iron</keyword>
<dbReference type="SUPFAM" id="SSF52343">
    <property type="entry name" value="Ferredoxin reductase-like, C-terminal NADP-linked domain"/>
    <property type="match status" value="1"/>
</dbReference>
<keyword evidence="13" id="KW-0560">Oxidoreductase</keyword>
<evidence type="ECO:0000256" key="10">
    <source>
        <dbReference type="ARBA" id="ARBA00022837"/>
    </source>
</evidence>
<keyword evidence="23" id="KW-1185">Reference proteome</keyword>
<reference evidence="22" key="1">
    <citation type="submission" date="2023-10" db="EMBL/GenBank/DDBJ databases">
        <title>Genome assemblies of two species of porcelain crab, Petrolisthes cinctipes and Petrolisthes manimaculis (Anomura: Porcellanidae).</title>
        <authorList>
            <person name="Angst P."/>
        </authorList>
    </citation>
    <scope>NUCLEOTIDE SEQUENCE</scope>
    <source>
        <strain evidence="22">PB745_01</strain>
        <tissue evidence="22">Gill</tissue>
    </source>
</reference>
<evidence type="ECO:0000256" key="3">
    <source>
        <dbReference type="ARBA" id="ARBA00012698"/>
    </source>
</evidence>
<dbReference type="InterPro" id="IPR019791">
    <property type="entry name" value="Haem_peroxidase_animal"/>
</dbReference>
<dbReference type="GO" id="GO:0016020">
    <property type="term" value="C:membrane"/>
    <property type="evidence" value="ECO:0007669"/>
    <property type="project" value="UniProtKB-SubCell"/>
</dbReference>
<evidence type="ECO:0000313" key="22">
    <source>
        <dbReference type="EMBL" id="KAK3866586.1"/>
    </source>
</evidence>
<evidence type="ECO:0000256" key="13">
    <source>
        <dbReference type="ARBA" id="ARBA00023002"/>
    </source>
</evidence>
<dbReference type="EMBL" id="JAWQEG010003372">
    <property type="protein sequence ID" value="KAK3866586.1"/>
    <property type="molecule type" value="Genomic_DNA"/>
</dbReference>
<name>A0AAE1K632_PETCI</name>
<comment type="caution">
    <text evidence="22">The sequence shown here is derived from an EMBL/GenBank/DDBJ whole genome shotgun (WGS) entry which is preliminary data.</text>
</comment>
<keyword evidence="15" id="KW-0376">Hydrogen peroxide</keyword>
<keyword evidence="12 19" id="KW-1133">Transmembrane helix</keyword>
<evidence type="ECO:0000256" key="6">
    <source>
        <dbReference type="ARBA" id="ARBA00022692"/>
    </source>
</evidence>
<dbReference type="GO" id="GO:0042742">
    <property type="term" value="P:defense response to bacterium"/>
    <property type="evidence" value="ECO:0007669"/>
    <property type="project" value="UniProtKB-ARBA"/>
</dbReference>
<dbReference type="GO" id="GO:0006979">
    <property type="term" value="P:response to oxidative stress"/>
    <property type="evidence" value="ECO:0007669"/>
    <property type="project" value="InterPro"/>
</dbReference>
<organism evidence="22 23">
    <name type="scientific">Petrolisthes cinctipes</name>
    <name type="common">Flat porcelain crab</name>
    <dbReference type="NCBI Taxonomy" id="88211"/>
    <lineage>
        <taxon>Eukaryota</taxon>
        <taxon>Metazoa</taxon>
        <taxon>Ecdysozoa</taxon>
        <taxon>Arthropoda</taxon>
        <taxon>Crustacea</taxon>
        <taxon>Multicrustacea</taxon>
        <taxon>Malacostraca</taxon>
        <taxon>Eumalacostraca</taxon>
        <taxon>Eucarida</taxon>
        <taxon>Decapoda</taxon>
        <taxon>Pleocyemata</taxon>
        <taxon>Anomura</taxon>
        <taxon>Galatheoidea</taxon>
        <taxon>Porcellanidae</taxon>
        <taxon>Petrolisthes</taxon>
    </lineage>
</organism>
<dbReference type="Pfam" id="PF03098">
    <property type="entry name" value="An_peroxidase"/>
    <property type="match status" value="1"/>
</dbReference>
<keyword evidence="9" id="KW-0274">FAD</keyword>
<feature type="binding site" description="axial binding residue" evidence="18">
    <location>
        <position position="430"/>
    </location>
    <ligand>
        <name>heme b</name>
        <dbReference type="ChEBI" id="CHEBI:60344"/>
    </ligand>
    <ligandPart>
        <name>Fe</name>
        <dbReference type="ChEBI" id="CHEBI:18248"/>
    </ligandPart>
</feature>
<evidence type="ECO:0000256" key="15">
    <source>
        <dbReference type="ARBA" id="ARBA00023324"/>
    </source>
</evidence>
<feature type="transmembrane region" description="Helical" evidence="19">
    <location>
        <begin position="1134"/>
        <end position="1155"/>
    </location>
</feature>
<keyword evidence="5" id="KW-0285">Flavoprotein</keyword>
<sequence>MGRVLDSTKVHLCASSHQDKMRARWKWTPTVVVVWALPLLLLVVVVGVAGQQGTRPGGQDCPGHTDTGSRPAPCVWTRDGDGNNRFGFLNWLIGGCPATSASCDDYRGKREPHVEYEGYDGWYNNFARPSLGAIDTPLLRLLPPAYSDGVYQPANRTANPLKVSEELMKGNNGRLSRIGRTAFQVFFGQQVVEEILDAQGAGCPPEYFNIEVEPDHEYATTHPGLKVMPFLRTRYDMTTGFSPNNPRQQLNEITPYMDGGLVYGIAKGWADVLRLKHDGQLAPNGQLAEHHELEGFPAQNTQRLPMANPPPPANHSQFVERSSTAPVDRFFKLGNPRGNENPFLLTFGIVWFRWHNKIANYIHSQHNDWSSERIFNEARKWVIATYQAVVYYDWLPKYVRSDPTPYMGYKATVDPQVSHVFQTAAMRFGHTLVTSGVHLRSRSEEGCMTVPYELVPGPGHNGGVRTCNSFWRSPELFQNDANNFERFLMGLSSQSTEEEDHIIVDDLRGRVFGPLEFSRRDLMAVNIQRGRDHGVPDYNTARHHFGHPKLENLSLDEFKRKTRTKVSDEILRKLSELYEGAEHMDIWAGGLLETTDGPGQLFSSVILDQFERTRDGDRFWFENTRNDLFEEAARQRIRQVRIIDVILSITDLDPGVDIQEDPFTAVHSGNDVSRTCHGVLDTPTQCRLGAGTETTTCHYLPQVSDMNTENCTTPSTYDHFDGSRASYILTFTFVLAACVGMLIYVLVSSYIKANYDNNRRFVTMKVQGNVHKARERVRFRESRYVFVVLDKETRRVQVRNTGNELLRVLDLRSVEAMTVRHLQDYSSIIISIAHHYDLFLVFEDGFHGIQLYQEVEKLCQELGLTFTAKLETRVSIHRDVTTVYQRQKDLEDFSRTVIQNAFGEKQQADSTGNIIALASGMKNQYFSMEITQNELANQLGMLPDSIFVQQLFRQMDTDRSGFITIKEFWDVMVVFARGKPEEKARLIFNIYDLSNAGHITASDLMSMVKSTLGSEGKNQDLSKVVDTMLDSVGLNRGQSIDFERFKQIFDLRDDLFKNVKLDVNEAQDKKSSRPFSLYGEIPLGGFAADAARREYEEARQEVATEETEQEPPKMNRFKEIYYAMVNRIHAEIQYCFWLTLYTIVMFLVFIERAYYYSVEREHGGLRRIAGYGVTVTRGAASAMMFTYSSLLVTMCRNLFSVLRSTSLHRLWPFDYMVDFHRYIGAWALVWTVIHVIGHAINFYHISTQTPSDLLCLFRDYFRQTHVLPKFHYWCWETITGFTGVLLTLQTALIYVYAYFGRQQFFRLFWITHNTYPIFYALFVLHGSGRLVQPPFFHLFFLGPCILFVLDKLVSVSRNTIKIDVVNAKQLPSSVTRLEIRRPANFSFHSGQWVKIASIGIGEQEYHPFTLSSSPHEENLTLHIRAVGPWTRKLAKIYTDMPPGHKYPKIYMDGPFGEGHQSWWDYEVVVLVAGGIGVTPFSSILKDIAYKLQTSRRLLKTKKVMFLWSTRSQKQYEWLTDILREVENTDKGNIIRTHIFITQFKSKFDLRTIMLYMAERHFQRVSGTSLFTGLRAVTHFSRPNFASIFQSIKKRYYSTSVIGVFTCGSPNLSQSVEHGCRDMNKADGPIFRHYYENF</sequence>
<dbReference type="Gene3D" id="1.10.640.10">
    <property type="entry name" value="Haem peroxidase domain superfamily, animal type"/>
    <property type="match status" value="1"/>
</dbReference>
<dbReference type="PROSITE" id="PS51384">
    <property type="entry name" value="FAD_FR"/>
    <property type="match status" value="1"/>
</dbReference>
<keyword evidence="18" id="KW-0349">Heme</keyword>
<feature type="transmembrane region" description="Helical" evidence="19">
    <location>
        <begin position="1219"/>
        <end position="1240"/>
    </location>
</feature>
<proteinExistence type="inferred from homology"/>
<dbReference type="GO" id="GO:0016174">
    <property type="term" value="F:NAD(P)H oxidase H2O2-forming activity"/>
    <property type="evidence" value="ECO:0007669"/>
    <property type="project" value="UniProtKB-EC"/>
</dbReference>
<evidence type="ECO:0000256" key="1">
    <source>
        <dbReference type="ARBA" id="ARBA00004141"/>
    </source>
</evidence>
<dbReference type="InterPro" id="IPR013121">
    <property type="entry name" value="Fe_red_NAD-bd_6"/>
</dbReference>
<dbReference type="PROSITE" id="PS50292">
    <property type="entry name" value="PEROXIDASE_3"/>
    <property type="match status" value="1"/>
</dbReference>
<dbReference type="InterPro" id="IPR039261">
    <property type="entry name" value="FNR_nucleotide-bd"/>
</dbReference>
<keyword evidence="11" id="KW-0521">NADP</keyword>